<dbReference type="PATRIC" id="fig|1505.7.peg.757"/>
<dbReference type="KEGG" id="psor:RSJ16_05050"/>
<proteinExistence type="predicted"/>
<organism evidence="3 5">
    <name type="scientific">Paraclostridium sordellii</name>
    <name type="common">Clostridium sordellii</name>
    <dbReference type="NCBI Taxonomy" id="1505"/>
    <lineage>
        <taxon>Bacteria</taxon>
        <taxon>Bacillati</taxon>
        <taxon>Bacillota</taxon>
        <taxon>Clostridia</taxon>
        <taxon>Peptostreptococcales</taxon>
        <taxon>Peptostreptococcaceae</taxon>
        <taxon>Paraclostridium</taxon>
    </lineage>
</organism>
<evidence type="ECO:0000313" key="6">
    <source>
        <dbReference type="Proteomes" id="UP000049685"/>
    </source>
</evidence>
<dbReference type="EMBL" id="CEKZ01000003">
    <property type="protein sequence ID" value="CEQ02715.1"/>
    <property type="molecule type" value="Genomic_DNA"/>
</dbReference>
<dbReference type="EMBL" id="LN679998">
    <property type="protein sequence ID" value="CEJ72939.1"/>
    <property type="molecule type" value="Genomic_DNA"/>
</dbReference>
<accession>A0A0A1S4B7</accession>
<dbReference type="Proteomes" id="UP000049685">
    <property type="component" value="Unassembled WGS sequence"/>
</dbReference>
<dbReference type="eggNOG" id="ENOG5033ETM">
    <property type="taxonomic scope" value="Bacteria"/>
</dbReference>
<reference evidence="5 6" key="2">
    <citation type="submission" date="2015-01" db="EMBL/GenBank/DDBJ databases">
        <authorList>
            <person name="Aslett A.Martin."/>
            <person name="De Silva Nishadi"/>
        </authorList>
    </citation>
    <scope>NUCLEOTIDE SEQUENCE [LARGE SCALE GENOMIC DNA]</scope>
    <source>
        <strain evidence="3 5">R28058</strain>
        <strain evidence="6">UMC4404</strain>
    </source>
</reference>
<dbReference type="OrthoDB" id="1707909at2"/>
<name>A0A0A1S4B7_PARSO</name>
<evidence type="ECO:0000313" key="5">
    <source>
        <dbReference type="Proteomes" id="UP000049127"/>
    </source>
</evidence>
<gene>
    <name evidence="1" type="ORF">ATCC9714_08271</name>
    <name evidence="3" type="ORF">R28058_04481</name>
    <name evidence="2" type="ORF">UMC4404_04461</name>
</gene>
<dbReference type="AlphaFoldDB" id="A0A0A1S4B7"/>
<dbReference type="EMBL" id="CDNY01000003">
    <property type="protein sequence ID" value="CEO32466.1"/>
    <property type="molecule type" value="Genomic_DNA"/>
</dbReference>
<evidence type="ECO:0000313" key="3">
    <source>
        <dbReference type="EMBL" id="CEQ02715.1"/>
    </source>
</evidence>
<keyword evidence="4" id="KW-1185">Reference proteome</keyword>
<dbReference type="RefSeq" id="WP_021128724.1">
    <property type="nucleotide sequence ID" value="NZ_BDJI01000002.1"/>
</dbReference>
<evidence type="ECO:0000313" key="1">
    <source>
        <dbReference type="EMBL" id="CEJ72939.1"/>
    </source>
</evidence>
<dbReference type="GeneID" id="97536699"/>
<dbReference type="Proteomes" id="UP000049127">
    <property type="component" value="Unassembled WGS sequence"/>
</dbReference>
<protein>
    <submittedName>
        <fullName evidence="3">Rubrerythrin</fullName>
    </submittedName>
</protein>
<sequence>MEMNTQDCLKKALLDTQEKVRDFMAYADVIEDKELSKCFREFAKVEGLQAQKLQEHIENFK</sequence>
<evidence type="ECO:0000313" key="2">
    <source>
        <dbReference type="EMBL" id="CEO32466.1"/>
    </source>
</evidence>
<reference evidence="1 4" key="1">
    <citation type="submission" date="2014-11" db="EMBL/GenBank/DDBJ databases">
        <authorList>
            <person name="Aslett M.A."/>
            <person name="De Silva N."/>
        </authorList>
    </citation>
    <scope>NUCLEOTIDE SEQUENCE [LARGE SCALE GENOMIC DNA]</scope>
    <source>
        <strain evidence="1 4">ATCC9714</strain>
        <strain evidence="2">UMC4404</strain>
    </source>
</reference>
<dbReference type="Proteomes" id="UP000032811">
    <property type="component" value="Chromosome 1"/>
</dbReference>
<evidence type="ECO:0000313" key="4">
    <source>
        <dbReference type="Proteomes" id="UP000032811"/>
    </source>
</evidence>